<dbReference type="Pfam" id="PF00271">
    <property type="entry name" value="Helicase_C"/>
    <property type="match status" value="1"/>
</dbReference>
<feature type="region of interest" description="Disordered" evidence="6">
    <location>
        <begin position="998"/>
        <end position="1161"/>
    </location>
</feature>
<evidence type="ECO:0000256" key="3">
    <source>
        <dbReference type="ARBA" id="ARBA00022806"/>
    </source>
</evidence>
<dbReference type="InterPro" id="IPR018982">
    <property type="entry name" value="RQC_domain"/>
</dbReference>
<comment type="catalytic activity">
    <reaction evidence="4">
        <text>Couples ATP hydrolysis with the unwinding of duplex DNA by translocating in the 3'-5' direction.</text>
        <dbReference type="EC" id="5.6.2.4"/>
    </reaction>
</comment>
<dbReference type="Gene3D" id="1.10.10.10">
    <property type="entry name" value="Winged helix-like DNA-binding domain superfamily/Winged helix DNA-binding domain"/>
    <property type="match status" value="1"/>
</dbReference>
<feature type="domain" description="Helicase C-terminal" evidence="7">
    <location>
        <begin position="81"/>
        <end position="250"/>
    </location>
</feature>
<dbReference type="AlphaFoldDB" id="A0A0G4GIR0"/>
<feature type="compositionally biased region" description="Low complexity" evidence="6">
    <location>
        <begin position="845"/>
        <end position="873"/>
    </location>
</feature>
<dbReference type="GO" id="GO:0005737">
    <property type="term" value="C:cytoplasm"/>
    <property type="evidence" value="ECO:0007669"/>
    <property type="project" value="TreeGrafter"/>
</dbReference>
<dbReference type="SUPFAM" id="SSF52540">
    <property type="entry name" value="P-loop containing nucleoside triphosphate hydrolases"/>
    <property type="match status" value="1"/>
</dbReference>
<dbReference type="GO" id="GO:0005694">
    <property type="term" value="C:chromosome"/>
    <property type="evidence" value="ECO:0007669"/>
    <property type="project" value="TreeGrafter"/>
</dbReference>
<accession>A0A0G4GIR0</accession>
<dbReference type="GO" id="GO:0043138">
    <property type="term" value="F:3'-5' DNA helicase activity"/>
    <property type="evidence" value="ECO:0007669"/>
    <property type="project" value="UniProtKB-EC"/>
</dbReference>
<evidence type="ECO:0000313" key="8">
    <source>
        <dbReference type="EMBL" id="CEM29725.1"/>
    </source>
</evidence>
<feature type="region of interest" description="Disordered" evidence="6">
    <location>
        <begin position="764"/>
        <end position="957"/>
    </location>
</feature>
<sequence length="1161" mass="126391">VHCVSEWGHDFRPSFREIVKIKKALPSVAVMGLTATCTPKVQEDVINMLDMNVREVVVLKSSINRHNIYLSVRPMENFVFDLHKLFDFPKDQKDVAAVRRRQNREVDSSSINPLAPTIIYCPTKKECEEKAKSLKDRGVLAEAYHADLSYGTRQMVHRNFRSNQVQVVVATVAFGMGIDKADIRRVIHYGIPKSPEAFVQQCGRAGRDGDPSEAIIFIGKGDVVKQKHLMLADLGRQVSQDYVERLVGLLGTMEKFTNASRCRRHMLLEHFGEKRPEERPSDLSEESAVGVCYREKPPPRGGAAAAAAVASSFGRDLEMQQVVCRCCDFCCARLHQYPSWLSDALKSLEEKGGGDEVATEDFTKEATLLLSLVRNLGQRFGMTVPCRIVAGQATSDLRTKKLDQRPEYGKGKDRTLVWWLEFGKQLRLENYLKDQVITFGGGFGGKRPTSYTAVAVGPAGWEVLNGYGQKRVKLPLKGALAPKVPKAEQTSSASGPACSAARLGEARTNELYKKLTDARTSGNRKLSLLGVETSGNEVAENRHLKEMCAFLPASVESMRENINGLNPQYFSQVPELYEQFVRLCVEHAKDRGLSTDNGEALRGHRAEAARREKIAEGAAGDDVAPGWTPPRNAGQAEGEMFDMISGGQLKTLTEIRCFLAKRKGKPDVSADKAVEFLLNAVWGEEGDNGDPTVQLQRMKIVETAVLLKPELRKKISRAIESNPDGCVKLKPIFQILQGDNAGAEYWQIKMVGLRRALEIRAGTLKTEEEDDEEDASPQSGSMDHDLKDFTYTPPDEQQHEDAANGAAAASAGPSGRPLKQRKLPDFMQQQKQQTSGPKGKEKATVRPSAATTTAAPPPSIASRPPQQQQMPPMSRDARSAADFMSYARSTPAPPPSGNLWGSSFPPQNSGASAFRGPPQQIPPLQQTSCPPGPVPMDFDDDDEDFVEISPDALPPFQPCSGVPLPAFSSSASVSVPALSGPSRPSVAACVAPQQFHNAPIASSAPSRPVAPHPLPPSAHHRNIPPQEKPSGWGGGDGDENVPPPSTEHCRQPPAHRVSFSSREGTEVGVAGSGQQKRKWNGEEEDGPGVERKQTQWGASLGDCFRSENPSGDGGNLGRGGTEAKQGELQGADEVKGAVAREGWKEDGDPEDLLNALLEGDD</sequence>
<evidence type="ECO:0000256" key="5">
    <source>
        <dbReference type="ARBA" id="ARBA00034808"/>
    </source>
</evidence>
<gene>
    <name evidence="8" type="ORF">Cvel_22066</name>
</gene>
<dbReference type="SMART" id="SM00956">
    <property type="entry name" value="RQC"/>
    <property type="match status" value="1"/>
</dbReference>
<dbReference type="SUPFAM" id="SSF46785">
    <property type="entry name" value="Winged helix' DNA-binding domain"/>
    <property type="match status" value="1"/>
</dbReference>
<protein>
    <recommendedName>
        <fullName evidence="5">DNA 3'-5' helicase</fullName>
        <ecNumber evidence="5">5.6.2.4</ecNumber>
    </recommendedName>
</protein>
<dbReference type="InterPro" id="IPR001650">
    <property type="entry name" value="Helicase_C-like"/>
</dbReference>
<organism evidence="8">
    <name type="scientific">Chromera velia CCMP2878</name>
    <dbReference type="NCBI Taxonomy" id="1169474"/>
    <lineage>
        <taxon>Eukaryota</taxon>
        <taxon>Sar</taxon>
        <taxon>Alveolata</taxon>
        <taxon>Colpodellida</taxon>
        <taxon>Chromeraceae</taxon>
        <taxon>Chromera</taxon>
    </lineage>
</organism>
<dbReference type="Pfam" id="PF09382">
    <property type="entry name" value="RQC"/>
    <property type="match status" value="1"/>
</dbReference>
<feature type="compositionally biased region" description="Polar residues" evidence="6">
    <location>
        <begin position="827"/>
        <end position="836"/>
    </location>
</feature>
<evidence type="ECO:0000259" key="7">
    <source>
        <dbReference type="PROSITE" id="PS51194"/>
    </source>
</evidence>
<keyword evidence="3" id="KW-0547">Nucleotide-binding</keyword>
<dbReference type="PANTHER" id="PTHR13710:SF120">
    <property type="entry name" value="BIFUNCTIONAL 3'-5' EXONUCLEASE_ATP-DEPENDENT HELICASE WRN"/>
    <property type="match status" value="1"/>
</dbReference>
<dbReference type="GO" id="GO:0009378">
    <property type="term" value="F:four-way junction helicase activity"/>
    <property type="evidence" value="ECO:0007669"/>
    <property type="project" value="TreeGrafter"/>
</dbReference>
<keyword evidence="3" id="KW-0067">ATP-binding</keyword>
<dbReference type="PROSITE" id="PS51194">
    <property type="entry name" value="HELICASE_CTER"/>
    <property type="match status" value="1"/>
</dbReference>
<dbReference type="GO" id="GO:0006260">
    <property type="term" value="P:DNA replication"/>
    <property type="evidence" value="ECO:0007669"/>
    <property type="project" value="InterPro"/>
</dbReference>
<dbReference type="InterPro" id="IPR036388">
    <property type="entry name" value="WH-like_DNA-bd_sf"/>
</dbReference>
<dbReference type="EMBL" id="CDMZ01001251">
    <property type="protein sequence ID" value="CEM29725.1"/>
    <property type="molecule type" value="Genomic_DNA"/>
</dbReference>
<dbReference type="NCBIfam" id="TIGR00614">
    <property type="entry name" value="recQ_fam"/>
    <property type="match status" value="1"/>
</dbReference>
<proteinExistence type="inferred from homology"/>
<dbReference type="GO" id="GO:0000724">
    <property type="term" value="P:double-strand break repair via homologous recombination"/>
    <property type="evidence" value="ECO:0007669"/>
    <property type="project" value="TreeGrafter"/>
</dbReference>
<feature type="compositionally biased region" description="Polar residues" evidence="6">
    <location>
        <begin position="899"/>
        <end position="911"/>
    </location>
</feature>
<name>A0A0G4GIR0_9ALVE</name>
<dbReference type="PANTHER" id="PTHR13710">
    <property type="entry name" value="DNA HELICASE RECQ FAMILY MEMBER"/>
    <property type="match status" value="1"/>
</dbReference>
<reference evidence="8" key="1">
    <citation type="submission" date="2014-11" db="EMBL/GenBank/DDBJ databases">
        <authorList>
            <person name="Otto D Thomas"/>
            <person name="Naeem Raeece"/>
        </authorList>
    </citation>
    <scope>NUCLEOTIDE SEQUENCE</scope>
</reference>
<dbReference type="VEuPathDB" id="CryptoDB:Cvel_22066"/>
<dbReference type="InterPro" id="IPR004589">
    <property type="entry name" value="DNA_helicase_ATP-dep_RecQ"/>
</dbReference>
<dbReference type="InterPro" id="IPR032284">
    <property type="entry name" value="RecQ_Zn-bd"/>
</dbReference>
<keyword evidence="3" id="KW-0347">Helicase</keyword>
<feature type="compositionally biased region" description="Acidic residues" evidence="6">
    <location>
        <begin position="937"/>
        <end position="946"/>
    </location>
</feature>
<dbReference type="SMART" id="SM00490">
    <property type="entry name" value="HELICc"/>
    <property type="match status" value="1"/>
</dbReference>
<dbReference type="EC" id="5.6.2.4" evidence="5"/>
<keyword evidence="2" id="KW-0378">Hydrolase</keyword>
<dbReference type="InterPro" id="IPR036390">
    <property type="entry name" value="WH_DNA-bd_sf"/>
</dbReference>
<feature type="non-terminal residue" evidence="8">
    <location>
        <position position="1"/>
    </location>
</feature>
<feature type="compositionally biased region" description="Gly residues" evidence="6">
    <location>
        <begin position="1111"/>
        <end position="1120"/>
    </location>
</feature>
<dbReference type="GO" id="GO:0016787">
    <property type="term" value="F:hydrolase activity"/>
    <property type="evidence" value="ECO:0007669"/>
    <property type="project" value="UniProtKB-KW"/>
</dbReference>
<evidence type="ECO:0000256" key="6">
    <source>
        <dbReference type="SAM" id="MobiDB-lite"/>
    </source>
</evidence>
<evidence type="ECO:0000256" key="2">
    <source>
        <dbReference type="ARBA" id="ARBA00022801"/>
    </source>
</evidence>
<dbReference type="GO" id="GO:0005634">
    <property type="term" value="C:nucleus"/>
    <property type="evidence" value="ECO:0007669"/>
    <property type="project" value="TreeGrafter"/>
</dbReference>
<evidence type="ECO:0000256" key="1">
    <source>
        <dbReference type="ARBA" id="ARBA00005446"/>
    </source>
</evidence>
<evidence type="ECO:0000256" key="4">
    <source>
        <dbReference type="ARBA" id="ARBA00034617"/>
    </source>
</evidence>
<dbReference type="InterPro" id="IPR027417">
    <property type="entry name" value="P-loop_NTPase"/>
</dbReference>
<dbReference type="Pfam" id="PF16124">
    <property type="entry name" value="RecQ_Zn_bind"/>
    <property type="match status" value="1"/>
</dbReference>
<dbReference type="Gene3D" id="3.40.50.300">
    <property type="entry name" value="P-loop containing nucleotide triphosphate hydrolases"/>
    <property type="match status" value="2"/>
</dbReference>
<comment type="similarity">
    <text evidence="1">Belongs to the helicase family. RecQ subfamily.</text>
</comment>
<feature type="compositionally biased region" description="Low complexity" evidence="6">
    <location>
        <begin position="803"/>
        <end position="815"/>
    </location>
</feature>